<dbReference type="Gene3D" id="3.40.50.300">
    <property type="entry name" value="P-loop containing nucleotide triphosphate hydrolases"/>
    <property type="match status" value="1"/>
</dbReference>
<evidence type="ECO:0000313" key="1">
    <source>
        <dbReference type="EMBL" id="GHE30708.1"/>
    </source>
</evidence>
<protein>
    <submittedName>
        <fullName evidence="1">Kinase</fullName>
    </submittedName>
</protein>
<dbReference type="GO" id="GO:0016301">
    <property type="term" value="F:kinase activity"/>
    <property type="evidence" value="ECO:0007669"/>
    <property type="project" value="UniProtKB-KW"/>
</dbReference>
<comment type="caution">
    <text evidence="1">The sequence shown here is derived from an EMBL/GenBank/DDBJ whole genome shotgun (WGS) entry which is preliminary data.</text>
</comment>
<keyword evidence="1" id="KW-0418">Kinase</keyword>
<dbReference type="SUPFAM" id="SSF52540">
    <property type="entry name" value="P-loop containing nucleoside triphosphate hydrolases"/>
    <property type="match status" value="1"/>
</dbReference>
<sequence length="282" mass="31064">MTPAPHPAPGYAAPLVEALLDDALDHGARVYALAGLQGTGKSTLAAQMVEAARVRGVRAVALSIDDFYLDRPEREALGRAVHPLLATRGPPGTHDVALACEVIDALRAGRSAALPRFDKIADRRLPRETWPTVGEVGLVVFEGWFQKVPPQPPEALRDAVNALEREEDAQGVWRAWCNDALGRDYPPLWQRLDRLTFLQGPGFEIVSEWRWQQELTLQAANPGRSVMTRPQVLRFIQLFERVSRHALVTLPGIADSTIALDACRTPHRVRGALARRLPTIPA</sequence>
<proteinExistence type="predicted"/>
<dbReference type="OrthoDB" id="455474at2"/>
<reference evidence="1" key="1">
    <citation type="journal article" date="2014" name="Int. J. Syst. Evol. Microbiol.">
        <title>Complete genome sequence of Corynebacterium casei LMG S-19264T (=DSM 44701T), isolated from a smear-ripened cheese.</title>
        <authorList>
            <consortium name="US DOE Joint Genome Institute (JGI-PGF)"/>
            <person name="Walter F."/>
            <person name="Albersmeier A."/>
            <person name="Kalinowski J."/>
            <person name="Ruckert C."/>
        </authorList>
    </citation>
    <scope>NUCLEOTIDE SEQUENCE</scope>
    <source>
        <strain evidence="1">KCTC 32020</strain>
    </source>
</reference>
<organism evidence="1 2">
    <name type="scientific">Vulcaniibacterium thermophilum</name>
    <dbReference type="NCBI Taxonomy" id="1169913"/>
    <lineage>
        <taxon>Bacteria</taxon>
        <taxon>Pseudomonadati</taxon>
        <taxon>Pseudomonadota</taxon>
        <taxon>Gammaproteobacteria</taxon>
        <taxon>Lysobacterales</taxon>
        <taxon>Lysobacteraceae</taxon>
        <taxon>Vulcaniibacterium</taxon>
    </lineage>
</organism>
<dbReference type="Proteomes" id="UP000636453">
    <property type="component" value="Unassembled WGS sequence"/>
</dbReference>
<dbReference type="EMBL" id="BNCF01000004">
    <property type="protein sequence ID" value="GHE30708.1"/>
    <property type="molecule type" value="Genomic_DNA"/>
</dbReference>
<dbReference type="PANTHER" id="PTHR10285">
    <property type="entry name" value="URIDINE KINASE"/>
    <property type="match status" value="1"/>
</dbReference>
<evidence type="ECO:0000313" key="2">
    <source>
        <dbReference type="Proteomes" id="UP000636453"/>
    </source>
</evidence>
<gene>
    <name evidence="1" type="ORF">GCM10007167_10910</name>
</gene>
<accession>A0A919DBS4</accession>
<dbReference type="RefSeq" id="WP_146473428.1">
    <property type="nucleotide sequence ID" value="NZ_BNCF01000004.1"/>
</dbReference>
<keyword evidence="2" id="KW-1185">Reference proteome</keyword>
<name>A0A919DBS4_9GAMM</name>
<keyword evidence="1" id="KW-0808">Transferase</keyword>
<dbReference type="InterPro" id="IPR027417">
    <property type="entry name" value="P-loop_NTPase"/>
</dbReference>
<dbReference type="AlphaFoldDB" id="A0A919DBS4"/>
<reference evidence="1" key="2">
    <citation type="submission" date="2020-09" db="EMBL/GenBank/DDBJ databases">
        <authorList>
            <person name="Sun Q."/>
            <person name="Kim S."/>
        </authorList>
    </citation>
    <scope>NUCLEOTIDE SEQUENCE</scope>
    <source>
        <strain evidence="1">KCTC 32020</strain>
    </source>
</reference>